<dbReference type="Pfam" id="PF00698">
    <property type="entry name" value="Acyl_transf_1"/>
    <property type="match status" value="1"/>
</dbReference>
<evidence type="ECO:0000256" key="4">
    <source>
        <dbReference type="ARBA" id="ARBA00023315"/>
    </source>
</evidence>
<dbReference type="InterPro" id="IPR057326">
    <property type="entry name" value="KR_dom"/>
</dbReference>
<dbReference type="SMART" id="SM00827">
    <property type="entry name" value="PKS_AT"/>
    <property type="match status" value="1"/>
</dbReference>
<dbReference type="PROSITE" id="PS00606">
    <property type="entry name" value="KS3_1"/>
    <property type="match status" value="1"/>
</dbReference>
<name>A0ABR6MDQ1_MICEC</name>
<dbReference type="Pfam" id="PF00550">
    <property type="entry name" value="PP-binding"/>
    <property type="match status" value="1"/>
</dbReference>
<dbReference type="CDD" id="cd08953">
    <property type="entry name" value="KR_2_SDR_x"/>
    <property type="match status" value="1"/>
</dbReference>
<feature type="domain" description="Carrier" evidence="5">
    <location>
        <begin position="1356"/>
        <end position="1431"/>
    </location>
</feature>
<evidence type="ECO:0000256" key="1">
    <source>
        <dbReference type="ARBA" id="ARBA00022450"/>
    </source>
</evidence>
<dbReference type="PROSITE" id="PS50075">
    <property type="entry name" value="CARRIER"/>
    <property type="match status" value="1"/>
</dbReference>
<dbReference type="Pfam" id="PF00109">
    <property type="entry name" value="ketoacyl-synt"/>
    <property type="match status" value="1"/>
</dbReference>
<dbReference type="InterPro" id="IPR018201">
    <property type="entry name" value="Ketoacyl_synth_AS"/>
</dbReference>
<protein>
    <submittedName>
        <fullName evidence="7">Acyl transferase domain-containing protein/acyl carrier protein</fullName>
    </submittedName>
</protein>
<dbReference type="GeneID" id="300293903"/>
<dbReference type="InterPro" id="IPR050091">
    <property type="entry name" value="PKS_NRPS_Biosynth_Enz"/>
</dbReference>
<evidence type="ECO:0000259" key="6">
    <source>
        <dbReference type="PROSITE" id="PS52004"/>
    </source>
</evidence>
<sequence>MTNETVEPIAIVGLSLRVPGASSAEEFWRNLVVGAESLTRFGRAELLAQGVAEEQLDDPAYVPVAAVLDGVDQFDAELFGMSPRDAELTDPQQRLFLEHAHAALTDAGCDPARYDGEIGVYAGGNADLYQWLNVRRNPQALADAGELRVSLGNKPDYLASTVAFRLGLRGPALTVQTACSSSLVAVHLASEALRSGECDTALAGGVCVELPHAVGYVADEGYTSADGHCRPFDARADGTVYGSGVGVVVLKRLSDALADGDDIRALIIGNAVNNDGSTKASFTAPSVTGQVEVVTQALAVADVPPRSVGYVEAHGTGTVLGDSIEIAALSAAYGRRAAERGWCGVGSTKANIGHLSAAGGVIGLIKTVLSMRHRLIPPSINHDRPHPDIDIEASPFYVVSTLTKWEPEEQRPLRAGVSSLGLGGTNAHLVLQEAPPRVPPAPDSGGGELLQVSAATPAALAAACARLAERLTGEPELDLRDVAYTLRDGRPAYRHRAAVVAVDRARAAAALTDPKRRAGGDAATPPRVGLLLPGQGAQHPGMGARLAATEPVFAAAVDECAAILGWDAGDMIFDAGPGADERLAEPAVAQPALFAVEYALATLWRHWGVTPAAMIGHSVGELVAATVAGVFDLPDALRLAAARGRLVQAAPQGRMLAVQRGAEEIAPLLPDGVAVAVSNGPQTCVLAGAPEPVTAAADALRERGIGCTLLRSPYAMHVPLLEPVRDEFAALVAAVPRRAPDLTVFSAATAAPFTDAQITDPAYWAGQLCRTVRFGDTVAALAATGAADDWLLLECGPGRQLAGLARLSLPQGARAPLRTLPAPGERLTDRQTAYEAAGRLWTAGVPVRLPASGTPRRVPLPGYPYQRARYWIDPAPVAAPAEPATDRRYDDGVVEVPVWRQLPDTAPAGAPGPLLLFASGERGTALADRLRERGVDVTVVRPGPAFAVRPDGFRLRPTNVADHRRLLDECADDGRAGRIVHAWALDGDPAGADADAVAAAQEHGYLALLTLLEALPAADLELDVVTAGTADVTGSDLLRPEHATVAGVVRSVPLERPGLRCHWVDADPADPGAHAVADELLGAERAESVALRLGGRRWTREFAAVRPGGHTGPGPVLRDGGRYLITGGLGRIGGAFAAELARRGARLVLLGRATQPPPGVIEALERAGAQVRHVSADVTDVDALRAVRTDVLRDLGGLDGVIHAARLPDTGLSAGSRLAEAAAELRPKVTGTLALREVFGDLPLDVVVLNSSVTALAGGLGRADDTAANAFLDAYARGPHGWRAPVVSLAWGAWREEGVPDHDGLSPAAAVGAANRVLGEGRTGSVAVGAYTVAAVAGHERRLASATAATASTAPAADGDLTATVARIWRDVLGVAEVGPYDNFFRLGGTSLVAAQLVLRIRQAVGARLSMRVLFDAPTVSAMAARIESLRAAPPAAASAEAPIPRLRRPV</sequence>
<gene>
    <name evidence="7" type="ORF">FHU28_003338</name>
</gene>
<dbReference type="PROSITE" id="PS52004">
    <property type="entry name" value="KS3_2"/>
    <property type="match status" value="1"/>
</dbReference>
<keyword evidence="2" id="KW-0597">Phosphoprotein</keyword>
<dbReference type="InterPro" id="IPR032821">
    <property type="entry name" value="PKS_assoc"/>
</dbReference>
<dbReference type="Proteomes" id="UP000618986">
    <property type="component" value="Unassembled WGS sequence"/>
</dbReference>
<dbReference type="Gene3D" id="3.40.50.720">
    <property type="entry name" value="NAD(P)-binding Rossmann-like Domain"/>
    <property type="match status" value="1"/>
</dbReference>
<evidence type="ECO:0000256" key="2">
    <source>
        <dbReference type="ARBA" id="ARBA00022553"/>
    </source>
</evidence>
<comment type="caution">
    <text evidence="7">The sequence shown here is derived from an EMBL/GenBank/DDBJ whole genome shotgun (WGS) entry which is preliminary data.</text>
</comment>
<dbReference type="InterPro" id="IPR020841">
    <property type="entry name" value="PKS_Beta-ketoAc_synthase_dom"/>
</dbReference>
<dbReference type="SMART" id="SM00823">
    <property type="entry name" value="PKS_PP"/>
    <property type="match status" value="1"/>
</dbReference>
<dbReference type="Gene3D" id="1.10.1200.10">
    <property type="entry name" value="ACP-like"/>
    <property type="match status" value="1"/>
</dbReference>
<dbReference type="SUPFAM" id="SSF51735">
    <property type="entry name" value="NAD(P)-binding Rossmann-fold domains"/>
    <property type="match status" value="2"/>
</dbReference>
<dbReference type="InterPro" id="IPR014030">
    <property type="entry name" value="Ketoacyl_synth_N"/>
</dbReference>
<reference evidence="7 8" key="1">
    <citation type="submission" date="2020-08" db="EMBL/GenBank/DDBJ databases">
        <title>Sequencing the genomes of 1000 actinobacteria strains.</title>
        <authorList>
            <person name="Klenk H.-P."/>
        </authorList>
    </citation>
    <scope>NUCLEOTIDE SEQUENCE [LARGE SCALE GENOMIC DNA]</scope>
    <source>
        <strain evidence="7 8">DSM 43036</strain>
    </source>
</reference>
<dbReference type="GO" id="GO:0016740">
    <property type="term" value="F:transferase activity"/>
    <property type="evidence" value="ECO:0007669"/>
    <property type="project" value="UniProtKB-KW"/>
</dbReference>
<dbReference type="InterPro" id="IPR014031">
    <property type="entry name" value="Ketoacyl_synth_C"/>
</dbReference>
<dbReference type="Pfam" id="PF08659">
    <property type="entry name" value="KR"/>
    <property type="match status" value="1"/>
</dbReference>
<accession>A0ABR6MDQ1</accession>
<dbReference type="SUPFAM" id="SSF53901">
    <property type="entry name" value="Thiolase-like"/>
    <property type="match status" value="1"/>
</dbReference>
<keyword evidence="3 7" id="KW-0808">Transferase</keyword>
<feature type="domain" description="Ketosynthase family 3 (KS3)" evidence="6">
    <location>
        <begin position="6"/>
        <end position="433"/>
    </location>
</feature>
<evidence type="ECO:0000259" key="5">
    <source>
        <dbReference type="PROSITE" id="PS50075"/>
    </source>
</evidence>
<dbReference type="SUPFAM" id="SSF55048">
    <property type="entry name" value="Probable ACP-binding domain of malonyl-CoA ACP transacylase"/>
    <property type="match status" value="1"/>
</dbReference>
<dbReference type="EMBL" id="JACHJC010000001">
    <property type="protein sequence ID" value="MBB5113499.1"/>
    <property type="molecule type" value="Genomic_DNA"/>
</dbReference>
<dbReference type="InterPro" id="IPR016036">
    <property type="entry name" value="Malonyl_transacylase_ACP-bd"/>
</dbReference>
<keyword evidence="4" id="KW-0012">Acyltransferase</keyword>
<dbReference type="Pfam" id="PF16197">
    <property type="entry name" value="KAsynt_C_assoc"/>
    <property type="match status" value="1"/>
</dbReference>
<dbReference type="InterPro" id="IPR014043">
    <property type="entry name" value="Acyl_transferase_dom"/>
</dbReference>
<evidence type="ECO:0000313" key="8">
    <source>
        <dbReference type="Proteomes" id="UP000618986"/>
    </source>
</evidence>
<proteinExistence type="predicted"/>
<dbReference type="SUPFAM" id="SSF47336">
    <property type="entry name" value="ACP-like"/>
    <property type="match status" value="1"/>
</dbReference>
<evidence type="ECO:0000313" key="7">
    <source>
        <dbReference type="EMBL" id="MBB5113499.1"/>
    </source>
</evidence>
<organism evidence="7 8">
    <name type="scientific">Micromonospora echinospora</name>
    <name type="common">Micromonospora purpurea</name>
    <dbReference type="NCBI Taxonomy" id="1877"/>
    <lineage>
        <taxon>Bacteria</taxon>
        <taxon>Bacillati</taxon>
        <taxon>Actinomycetota</taxon>
        <taxon>Actinomycetes</taxon>
        <taxon>Micromonosporales</taxon>
        <taxon>Micromonosporaceae</taxon>
        <taxon>Micromonospora</taxon>
    </lineage>
</organism>
<evidence type="ECO:0000256" key="3">
    <source>
        <dbReference type="ARBA" id="ARBA00022679"/>
    </source>
</evidence>
<dbReference type="InterPro" id="IPR036736">
    <property type="entry name" value="ACP-like_sf"/>
</dbReference>
<dbReference type="RefSeq" id="WP_311773602.1">
    <property type="nucleotide sequence ID" value="NZ_JACHJC010000001.1"/>
</dbReference>
<dbReference type="Pfam" id="PF02801">
    <property type="entry name" value="Ketoacyl-synt_C"/>
    <property type="match status" value="1"/>
</dbReference>
<dbReference type="SUPFAM" id="SSF52151">
    <property type="entry name" value="FabD/lysophospholipase-like"/>
    <property type="match status" value="1"/>
</dbReference>
<dbReference type="InterPro" id="IPR036291">
    <property type="entry name" value="NAD(P)-bd_dom_sf"/>
</dbReference>
<dbReference type="InterPro" id="IPR016039">
    <property type="entry name" value="Thiolase-like"/>
</dbReference>
<dbReference type="Gene3D" id="3.40.47.10">
    <property type="match status" value="1"/>
</dbReference>
<dbReference type="CDD" id="cd00833">
    <property type="entry name" value="PKS"/>
    <property type="match status" value="1"/>
</dbReference>
<keyword evidence="1" id="KW-0596">Phosphopantetheine</keyword>
<dbReference type="PANTHER" id="PTHR43775:SF51">
    <property type="entry name" value="INACTIVE PHENOLPHTHIOCEROL SYNTHESIS POLYKETIDE SYNTHASE TYPE I PKS1-RELATED"/>
    <property type="match status" value="1"/>
</dbReference>
<dbReference type="Gene3D" id="3.30.70.3290">
    <property type="match status" value="1"/>
</dbReference>
<dbReference type="SMART" id="SM00825">
    <property type="entry name" value="PKS_KS"/>
    <property type="match status" value="1"/>
</dbReference>
<dbReference type="InterPro" id="IPR001227">
    <property type="entry name" value="Ac_transferase_dom_sf"/>
</dbReference>
<dbReference type="SMART" id="SM00822">
    <property type="entry name" value="PKS_KR"/>
    <property type="match status" value="1"/>
</dbReference>
<dbReference type="Gene3D" id="3.40.366.10">
    <property type="entry name" value="Malonyl-Coenzyme A Acyl Carrier Protein, domain 2"/>
    <property type="match status" value="1"/>
</dbReference>
<dbReference type="InterPro" id="IPR013968">
    <property type="entry name" value="PKS_KR"/>
</dbReference>
<dbReference type="InterPro" id="IPR020806">
    <property type="entry name" value="PKS_PP-bd"/>
</dbReference>
<keyword evidence="8" id="KW-1185">Reference proteome</keyword>
<dbReference type="InterPro" id="IPR009081">
    <property type="entry name" value="PP-bd_ACP"/>
</dbReference>
<dbReference type="PANTHER" id="PTHR43775">
    <property type="entry name" value="FATTY ACID SYNTHASE"/>
    <property type="match status" value="1"/>
</dbReference>
<dbReference type="InterPro" id="IPR016035">
    <property type="entry name" value="Acyl_Trfase/lysoPLipase"/>
</dbReference>